<feature type="signal peptide" evidence="1">
    <location>
        <begin position="1"/>
        <end position="18"/>
    </location>
</feature>
<dbReference type="Proteomes" id="UP000613011">
    <property type="component" value="Unassembled WGS sequence"/>
</dbReference>
<proteinExistence type="predicted"/>
<name>A0A936ZNW7_9BURK</name>
<evidence type="ECO:0000256" key="1">
    <source>
        <dbReference type="SAM" id="SignalP"/>
    </source>
</evidence>
<protein>
    <submittedName>
        <fullName evidence="2">Phosphoglycerate mutase</fullName>
    </submittedName>
</protein>
<reference evidence="2" key="1">
    <citation type="submission" date="2021-01" db="EMBL/GenBank/DDBJ databases">
        <title>Ramlibacter sp. strain AW1 16S ribosomal RNA gene Genome sequencing and assembly.</title>
        <authorList>
            <person name="Kang M."/>
        </authorList>
    </citation>
    <scope>NUCLEOTIDE SEQUENCE</scope>
    <source>
        <strain evidence="2">AW1</strain>
    </source>
</reference>
<accession>A0A936ZNW7</accession>
<gene>
    <name evidence="2" type="ORF">JI739_10470</name>
</gene>
<dbReference type="EMBL" id="JAEQNA010000003">
    <property type="protein sequence ID" value="MBL0420768.1"/>
    <property type="molecule type" value="Genomic_DNA"/>
</dbReference>
<sequence length="313" mass="33751">MPHLLVPFAACSAAACQAALQGLALPGLRALVTRLAPGATDAGTPEDLTPPHERVLARARGLWQGDGRIADAAWRLRHEGHDPGTAAWAWLTPCHWAVGRDRIRMAPPHTLQLQEAASRELLEAIRPYAAEDGIDLHYRGPTRWLASGEMFRGLACASLDRAAGGTVDDWLPRSPEARTLRRLQQEVQMLLYTHPVNDAREAQGLVPVNSFWVSGAGALPAGALMAEGPQVHDALREPALAGDWAAWRERWQALDADVLAPVARALDRNDPISLTLCGVALARTWGPARAGWAGRLSRLFGRAPSAAQLLDSP</sequence>
<evidence type="ECO:0000313" key="3">
    <source>
        <dbReference type="Proteomes" id="UP000613011"/>
    </source>
</evidence>
<organism evidence="2 3">
    <name type="scientific">Ramlibacter aurantiacus</name>
    <dbReference type="NCBI Taxonomy" id="2801330"/>
    <lineage>
        <taxon>Bacteria</taxon>
        <taxon>Pseudomonadati</taxon>
        <taxon>Pseudomonadota</taxon>
        <taxon>Betaproteobacteria</taxon>
        <taxon>Burkholderiales</taxon>
        <taxon>Comamonadaceae</taxon>
        <taxon>Ramlibacter</taxon>
    </lineage>
</organism>
<comment type="caution">
    <text evidence="2">The sequence shown here is derived from an EMBL/GenBank/DDBJ whole genome shotgun (WGS) entry which is preliminary data.</text>
</comment>
<keyword evidence="3" id="KW-1185">Reference proteome</keyword>
<dbReference type="AlphaFoldDB" id="A0A936ZNW7"/>
<evidence type="ECO:0000313" key="2">
    <source>
        <dbReference type="EMBL" id="MBL0420768.1"/>
    </source>
</evidence>
<keyword evidence="1" id="KW-0732">Signal</keyword>
<dbReference type="RefSeq" id="WP_201683845.1">
    <property type="nucleotide sequence ID" value="NZ_JAEQNA010000003.1"/>
</dbReference>
<feature type="chain" id="PRO_5038141513" evidence="1">
    <location>
        <begin position="19"/>
        <end position="313"/>
    </location>
</feature>